<sequence>MRFEDVEKLCAQKILVSRIAQMFNKNSDTTRSKGVVDSLESPTLNVASTGCIFDFLLNSGIARSLGIGY</sequence>
<evidence type="ECO:0000313" key="1">
    <source>
        <dbReference type="EMBL" id="KAK0584251.1"/>
    </source>
</evidence>
<keyword evidence="2" id="KW-1185">Reference proteome</keyword>
<protein>
    <submittedName>
        <fullName evidence="1">Uncharacterized protein</fullName>
    </submittedName>
</protein>
<reference evidence="1" key="2">
    <citation type="submission" date="2023-06" db="EMBL/GenBank/DDBJ databases">
        <authorList>
            <person name="Swenson N.G."/>
            <person name="Wegrzyn J.L."/>
            <person name="Mcevoy S.L."/>
        </authorList>
    </citation>
    <scope>NUCLEOTIDE SEQUENCE</scope>
    <source>
        <strain evidence="1">NS2018</strain>
        <tissue evidence="1">Leaf</tissue>
    </source>
</reference>
<dbReference type="AlphaFoldDB" id="A0AA39RXT0"/>
<dbReference type="EMBL" id="JAUESC010000383">
    <property type="protein sequence ID" value="KAK0584251.1"/>
    <property type="molecule type" value="Genomic_DNA"/>
</dbReference>
<organism evidence="1 2">
    <name type="scientific">Acer saccharum</name>
    <name type="common">Sugar maple</name>
    <dbReference type="NCBI Taxonomy" id="4024"/>
    <lineage>
        <taxon>Eukaryota</taxon>
        <taxon>Viridiplantae</taxon>
        <taxon>Streptophyta</taxon>
        <taxon>Embryophyta</taxon>
        <taxon>Tracheophyta</taxon>
        <taxon>Spermatophyta</taxon>
        <taxon>Magnoliopsida</taxon>
        <taxon>eudicotyledons</taxon>
        <taxon>Gunneridae</taxon>
        <taxon>Pentapetalae</taxon>
        <taxon>rosids</taxon>
        <taxon>malvids</taxon>
        <taxon>Sapindales</taxon>
        <taxon>Sapindaceae</taxon>
        <taxon>Hippocastanoideae</taxon>
        <taxon>Acereae</taxon>
        <taxon>Acer</taxon>
    </lineage>
</organism>
<accession>A0AA39RXT0</accession>
<reference evidence="1" key="1">
    <citation type="journal article" date="2022" name="Plant J.">
        <title>Strategies of tolerance reflected in two North American maple genomes.</title>
        <authorList>
            <person name="McEvoy S.L."/>
            <person name="Sezen U.U."/>
            <person name="Trouern-Trend A."/>
            <person name="McMahon S.M."/>
            <person name="Schaberg P.G."/>
            <person name="Yang J."/>
            <person name="Wegrzyn J.L."/>
            <person name="Swenson N.G."/>
        </authorList>
    </citation>
    <scope>NUCLEOTIDE SEQUENCE</scope>
    <source>
        <strain evidence="1">NS2018</strain>
    </source>
</reference>
<proteinExistence type="predicted"/>
<comment type="caution">
    <text evidence="1">The sequence shown here is derived from an EMBL/GenBank/DDBJ whole genome shotgun (WGS) entry which is preliminary data.</text>
</comment>
<name>A0AA39RXT0_ACESA</name>
<evidence type="ECO:0000313" key="2">
    <source>
        <dbReference type="Proteomes" id="UP001168877"/>
    </source>
</evidence>
<dbReference type="Proteomes" id="UP001168877">
    <property type="component" value="Unassembled WGS sequence"/>
</dbReference>
<gene>
    <name evidence="1" type="ORF">LWI29_010090</name>
</gene>